<evidence type="ECO:0008006" key="3">
    <source>
        <dbReference type="Google" id="ProtNLM"/>
    </source>
</evidence>
<name>A0A0A7EE71_9GAMM</name>
<dbReference type="AlphaFoldDB" id="A0A0A7EE71"/>
<dbReference type="KEGG" id="pseo:OM33_06860"/>
<dbReference type="RefSeq" id="WP_038640290.1">
    <property type="nucleotide sequence ID" value="NZ_CP009888.1"/>
</dbReference>
<dbReference type="HOGENOM" id="CLU_2668371_0_0_6"/>
<gene>
    <name evidence="1" type="ORF">OM33_06860</name>
</gene>
<accession>A0A0A7EE71</accession>
<organism evidence="1 2">
    <name type="scientific">Pseudoalteromonas piratica</name>
    <dbReference type="NCBI Taxonomy" id="1348114"/>
    <lineage>
        <taxon>Bacteria</taxon>
        <taxon>Pseudomonadati</taxon>
        <taxon>Pseudomonadota</taxon>
        <taxon>Gammaproteobacteria</taxon>
        <taxon>Alteromonadales</taxon>
        <taxon>Pseudoalteromonadaceae</taxon>
        <taxon>Pseudoalteromonas</taxon>
    </lineage>
</organism>
<evidence type="ECO:0000313" key="2">
    <source>
        <dbReference type="Proteomes" id="UP000030341"/>
    </source>
</evidence>
<dbReference type="eggNOG" id="ENOG5034CGR">
    <property type="taxonomic scope" value="Bacteria"/>
</dbReference>
<keyword evidence="2" id="KW-1185">Reference proteome</keyword>
<dbReference type="Proteomes" id="UP000030341">
    <property type="component" value="Chromosome 1"/>
</dbReference>
<reference evidence="1 2" key="1">
    <citation type="submission" date="2014-11" db="EMBL/GenBank/DDBJ databases">
        <title>Complete Genome Sequence of Pseudoalteromonas sp. Strain OCN003 Isolated from Kaneohe Bay, Oahu, Hawaii.</title>
        <authorList>
            <person name="Beurmann S."/>
            <person name="Videau P."/>
            <person name="Ushijima B."/>
            <person name="Smith A.M."/>
            <person name="Aeby G.S."/>
            <person name="Callahan S.M."/>
            <person name="Belcaid M."/>
        </authorList>
    </citation>
    <scope>NUCLEOTIDE SEQUENCE [LARGE SCALE GENOMIC DNA]</scope>
    <source>
        <strain evidence="1 2">OCN003</strain>
    </source>
</reference>
<dbReference type="EMBL" id="CP009888">
    <property type="protein sequence ID" value="AIY64899.1"/>
    <property type="molecule type" value="Genomic_DNA"/>
</dbReference>
<proteinExistence type="predicted"/>
<protein>
    <recommendedName>
        <fullName evidence="3">YcxB-like protein domain-containing protein</fullName>
    </recommendedName>
</protein>
<evidence type="ECO:0000313" key="1">
    <source>
        <dbReference type="EMBL" id="AIY64899.1"/>
    </source>
</evidence>
<sequence length="75" mass="8899">MLVSERYLLVDEKQFIISYQDGKKIGDISPFSIVTQWFVIIKFKRKPAKNSQLILFNALSQQDKKRLLRAVYHQQ</sequence>